<feature type="transmembrane region" description="Helical" evidence="6">
    <location>
        <begin position="239"/>
        <end position="260"/>
    </location>
</feature>
<organism evidence="8 9">
    <name type="scientific">Tectimicrobiota bacterium</name>
    <dbReference type="NCBI Taxonomy" id="2528274"/>
    <lineage>
        <taxon>Bacteria</taxon>
        <taxon>Pseudomonadati</taxon>
        <taxon>Nitrospinota/Tectimicrobiota group</taxon>
        <taxon>Candidatus Tectimicrobiota</taxon>
    </lineage>
</organism>
<feature type="domain" description="EamA" evidence="7">
    <location>
        <begin position="3"/>
        <end position="135"/>
    </location>
</feature>
<name>A0A932LZF1_UNCTE</name>
<evidence type="ECO:0000256" key="5">
    <source>
        <dbReference type="ARBA" id="ARBA00023136"/>
    </source>
</evidence>
<reference evidence="8" key="1">
    <citation type="submission" date="2020-07" db="EMBL/GenBank/DDBJ databases">
        <title>Huge and variable diversity of episymbiotic CPR bacteria and DPANN archaea in groundwater ecosystems.</title>
        <authorList>
            <person name="He C.Y."/>
            <person name="Keren R."/>
            <person name="Whittaker M."/>
            <person name="Farag I.F."/>
            <person name="Doudna J."/>
            <person name="Cate J.H.D."/>
            <person name="Banfield J.F."/>
        </authorList>
    </citation>
    <scope>NUCLEOTIDE SEQUENCE</scope>
    <source>
        <strain evidence="8">NC_groundwater_717_Ag_S-0.2um_59_8</strain>
    </source>
</reference>
<dbReference type="Proteomes" id="UP000741360">
    <property type="component" value="Unassembled WGS sequence"/>
</dbReference>
<protein>
    <submittedName>
        <fullName evidence="8">EamA family transporter</fullName>
    </submittedName>
</protein>
<feature type="transmembrane region" description="Helical" evidence="6">
    <location>
        <begin position="210"/>
        <end position="233"/>
    </location>
</feature>
<evidence type="ECO:0000256" key="3">
    <source>
        <dbReference type="ARBA" id="ARBA00022692"/>
    </source>
</evidence>
<dbReference type="Pfam" id="PF00892">
    <property type="entry name" value="EamA"/>
    <property type="match status" value="2"/>
</dbReference>
<comment type="caution">
    <text evidence="8">The sequence shown here is derived from an EMBL/GenBank/DDBJ whole genome shotgun (WGS) entry which is preliminary data.</text>
</comment>
<evidence type="ECO:0000256" key="6">
    <source>
        <dbReference type="SAM" id="Phobius"/>
    </source>
</evidence>
<comment type="subcellular location">
    <subcellularLocation>
        <location evidence="1">Membrane</location>
        <topology evidence="1">Multi-pass membrane protein</topology>
    </subcellularLocation>
</comment>
<dbReference type="PANTHER" id="PTHR32322:SF2">
    <property type="entry name" value="EAMA DOMAIN-CONTAINING PROTEIN"/>
    <property type="match status" value="1"/>
</dbReference>
<keyword evidence="4 6" id="KW-1133">Transmembrane helix</keyword>
<feature type="transmembrane region" description="Helical" evidence="6">
    <location>
        <begin position="33"/>
        <end position="52"/>
    </location>
</feature>
<dbReference type="AlphaFoldDB" id="A0A932LZF1"/>
<evidence type="ECO:0000256" key="4">
    <source>
        <dbReference type="ARBA" id="ARBA00022989"/>
    </source>
</evidence>
<dbReference type="InterPro" id="IPR000620">
    <property type="entry name" value="EamA_dom"/>
</dbReference>
<feature type="transmembrane region" description="Helical" evidence="6">
    <location>
        <begin position="58"/>
        <end position="76"/>
    </location>
</feature>
<dbReference type="EMBL" id="JACPSX010000060">
    <property type="protein sequence ID" value="MBI3014168.1"/>
    <property type="molecule type" value="Genomic_DNA"/>
</dbReference>
<dbReference type="PANTHER" id="PTHR32322">
    <property type="entry name" value="INNER MEMBRANE TRANSPORTER"/>
    <property type="match status" value="1"/>
</dbReference>
<feature type="transmembrane region" description="Helical" evidence="6">
    <location>
        <begin position="148"/>
        <end position="165"/>
    </location>
</feature>
<accession>A0A932LZF1</accession>
<proteinExistence type="inferred from homology"/>
<feature type="transmembrane region" description="Helical" evidence="6">
    <location>
        <begin position="177"/>
        <end position="198"/>
    </location>
</feature>
<dbReference type="InterPro" id="IPR050638">
    <property type="entry name" value="AA-Vitamin_Transporters"/>
</dbReference>
<dbReference type="InterPro" id="IPR037185">
    <property type="entry name" value="EmrE-like"/>
</dbReference>
<evidence type="ECO:0000256" key="2">
    <source>
        <dbReference type="ARBA" id="ARBA00007362"/>
    </source>
</evidence>
<gene>
    <name evidence="8" type="ORF">HYY65_03670</name>
</gene>
<feature type="transmembrane region" description="Helical" evidence="6">
    <location>
        <begin position="119"/>
        <end position="136"/>
    </location>
</feature>
<sequence length="288" mass="30725">MPAELFALSNAFLFALHNMLTKKGLKYSNPATAVLTSLAVNVVALWGVSLLFLPVEALTASGIFIFVLVGLFQPGFTRLLTYKSIETVGVAVTDPLRATTPMFSAFLAILLLGERMTPPIFLATVLIIAGITLLSLRSGAAKKIRLRYVFYPLLASFLAGFSQILRKFGLAAVPHPVLAAAVTATTSLVVVSLSLWVGSRRKKVLALNKGCFPFYLAAGLAVSLGMVTIYYALDLGKVVVVIPISSTGPLFTLTLTALFLKGVERVTLKIVLGAALIISGVILLTLWK</sequence>
<evidence type="ECO:0000259" key="7">
    <source>
        <dbReference type="Pfam" id="PF00892"/>
    </source>
</evidence>
<keyword evidence="5 6" id="KW-0472">Membrane</keyword>
<feature type="transmembrane region" description="Helical" evidence="6">
    <location>
        <begin position="267"/>
        <end position="287"/>
    </location>
</feature>
<evidence type="ECO:0000313" key="9">
    <source>
        <dbReference type="Proteomes" id="UP000741360"/>
    </source>
</evidence>
<feature type="domain" description="EamA" evidence="7">
    <location>
        <begin position="149"/>
        <end position="285"/>
    </location>
</feature>
<evidence type="ECO:0000256" key="1">
    <source>
        <dbReference type="ARBA" id="ARBA00004141"/>
    </source>
</evidence>
<dbReference type="GO" id="GO:0016020">
    <property type="term" value="C:membrane"/>
    <property type="evidence" value="ECO:0007669"/>
    <property type="project" value="UniProtKB-SubCell"/>
</dbReference>
<keyword evidence="3 6" id="KW-0812">Transmembrane</keyword>
<evidence type="ECO:0000313" key="8">
    <source>
        <dbReference type="EMBL" id="MBI3014168.1"/>
    </source>
</evidence>
<dbReference type="SUPFAM" id="SSF103481">
    <property type="entry name" value="Multidrug resistance efflux transporter EmrE"/>
    <property type="match status" value="2"/>
</dbReference>
<comment type="similarity">
    <text evidence="2">Belongs to the EamA transporter family.</text>
</comment>